<proteinExistence type="predicted"/>
<organism evidence="1 2">
    <name type="scientific">Marinobacter litoralis</name>
    <dbReference type="NCBI Taxonomy" id="187981"/>
    <lineage>
        <taxon>Bacteria</taxon>
        <taxon>Pseudomonadati</taxon>
        <taxon>Pseudomonadota</taxon>
        <taxon>Gammaproteobacteria</taxon>
        <taxon>Pseudomonadales</taxon>
        <taxon>Marinobacteraceae</taxon>
        <taxon>Marinobacter</taxon>
    </lineage>
</organism>
<keyword evidence="2" id="KW-1185">Reference proteome</keyword>
<name>A0A3M2R946_9GAMM</name>
<evidence type="ECO:0000313" key="1">
    <source>
        <dbReference type="EMBL" id="RMJ01761.1"/>
    </source>
</evidence>
<accession>A0A3M2R946</accession>
<dbReference type="Proteomes" id="UP000265903">
    <property type="component" value="Unassembled WGS sequence"/>
</dbReference>
<dbReference type="AlphaFoldDB" id="A0A3M2R946"/>
<protein>
    <submittedName>
        <fullName evidence="1">Uncharacterized protein</fullName>
    </submittedName>
</protein>
<comment type="caution">
    <text evidence="1">The sequence shown here is derived from an EMBL/GenBank/DDBJ whole genome shotgun (WGS) entry which is preliminary data.</text>
</comment>
<sequence>MINGSLAENSERDYRFNAKDRELTRKAIGPEQQNDHKKKTFVSITVIA</sequence>
<evidence type="ECO:0000313" key="2">
    <source>
        <dbReference type="Proteomes" id="UP000265903"/>
    </source>
</evidence>
<reference evidence="1 2" key="1">
    <citation type="submission" date="2018-08" db="EMBL/GenBank/DDBJ databases">
        <title>Whole Genome Sequence of the Moderate Halophilic Marine Bacterium Marinobacter litoralis Sw-45.</title>
        <authorList>
            <person name="Musa H."/>
        </authorList>
    </citation>
    <scope>NUCLEOTIDE SEQUENCE [LARGE SCALE GENOMIC DNA]</scope>
    <source>
        <strain evidence="1 2">Sw-45</strain>
    </source>
</reference>
<dbReference type="EMBL" id="QMDL01000005">
    <property type="protein sequence ID" value="RMJ01761.1"/>
    <property type="molecule type" value="Genomic_DNA"/>
</dbReference>
<gene>
    <name evidence="1" type="ORF">DOQ08_03040</name>
</gene>